<evidence type="ECO:0000256" key="9">
    <source>
        <dbReference type="ARBA" id="ARBA00023160"/>
    </source>
</evidence>
<feature type="transmembrane region" description="Helical" evidence="10">
    <location>
        <begin position="181"/>
        <end position="197"/>
    </location>
</feature>
<dbReference type="PANTHER" id="PTHR11157">
    <property type="entry name" value="FATTY ACID ACYL TRANSFERASE-RELATED"/>
    <property type="match status" value="1"/>
</dbReference>
<dbReference type="STRING" id="947166.A0A1D1VE85"/>
<dbReference type="EMBL" id="BDGG01000004">
    <property type="protein sequence ID" value="GAU98057.1"/>
    <property type="molecule type" value="Genomic_DNA"/>
</dbReference>
<keyword evidence="5 10" id="KW-0276">Fatty acid metabolism</keyword>
<evidence type="ECO:0000256" key="4">
    <source>
        <dbReference type="ARBA" id="ARBA00022692"/>
    </source>
</evidence>
<dbReference type="InterPro" id="IPR002076">
    <property type="entry name" value="ELO_fam"/>
</dbReference>
<dbReference type="OrthoDB" id="434092at2759"/>
<dbReference type="GO" id="GO:0005789">
    <property type="term" value="C:endoplasmic reticulum membrane"/>
    <property type="evidence" value="ECO:0007669"/>
    <property type="project" value="TreeGrafter"/>
</dbReference>
<dbReference type="GO" id="GO:0019367">
    <property type="term" value="P:fatty acid elongation, saturated fatty acid"/>
    <property type="evidence" value="ECO:0007669"/>
    <property type="project" value="TreeGrafter"/>
</dbReference>
<sequence length="328" mass="38399">MMQSSNNSSLLSSWCNYVDWLYSIADPRVEKWLFMSSHWPSLIIVSAYLGMVKWGPQLMRHKSPLHLKPLMIIYNLSISALNAYICKQSYSAATALGYSYVCQEVVYSYHPEELKMASTVWWFYFSKIIEMADTVFLILRKKNNQLSFLHVYHHATMILFWYIGARWVAGGSAFFPMMTNSFIHVLMYSYYGLAALGPNVQRFLWWKPYLTQIQMAQFLLGLYFAVQSFYVPCRFPLWMKLAFIAYMVSLLALFANFYLKRYSHGEPPKKVDHVHLTDESSVTHAVAHSFEYGQKVSRFFVSLDNIHQQHHPKSKSVNRTRKEKIYAV</sequence>
<reference evidence="11 12" key="1">
    <citation type="journal article" date="2016" name="Nat. Commun.">
        <title>Extremotolerant tardigrade genome and improved radiotolerance of human cultured cells by tardigrade-unique protein.</title>
        <authorList>
            <person name="Hashimoto T."/>
            <person name="Horikawa D.D."/>
            <person name="Saito Y."/>
            <person name="Kuwahara H."/>
            <person name="Kozuka-Hata H."/>
            <person name="Shin-I T."/>
            <person name="Minakuchi Y."/>
            <person name="Ohishi K."/>
            <person name="Motoyama A."/>
            <person name="Aizu T."/>
            <person name="Enomoto A."/>
            <person name="Kondo K."/>
            <person name="Tanaka S."/>
            <person name="Hara Y."/>
            <person name="Koshikawa S."/>
            <person name="Sagara H."/>
            <person name="Miura T."/>
            <person name="Yokobori S."/>
            <person name="Miyagawa K."/>
            <person name="Suzuki Y."/>
            <person name="Kubo T."/>
            <person name="Oyama M."/>
            <person name="Kohara Y."/>
            <person name="Fujiyama A."/>
            <person name="Arakawa K."/>
            <person name="Katayama T."/>
            <person name="Toyoda A."/>
            <person name="Kunieda T."/>
        </authorList>
    </citation>
    <scope>NUCLEOTIDE SEQUENCE [LARGE SCALE GENOMIC DNA]</scope>
    <source>
        <strain evidence="11 12">YOKOZUNA-1</strain>
    </source>
</reference>
<evidence type="ECO:0000313" key="11">
    <source>
        <dbReference type="EMBL" id="GAU98057.1"/>
    </source>
</evidence>
<gene>
    <name evidence="11" type="primary">RvY_09256</name>
    <name evidence="11" type="synonym">RvY_09256.1</name>
    <name evidence="11" type="ORF">RvY_09256-1</name>
</gene>
<dbReference type="InterPro" id="IPR030457">
    <property type="entry name" value="ELO_CS"/>
</dbReference>
<dbReference type="GO" id="GO:0042761">
    <property type="term" value="P:very long-chain fatty acid biosynthetic process"/>
    <property type="evidence" value="ECO:0007669"/>
    <property type="project" value="TreeGrafter"/>
</dbReference>
<keyword evidence="9 10" id="KW-0275">Fatty acid biosynthesis</keyword>
<proteinExistence type="inferred from homology"/>
<evidence type="ECO:0000256" key="2">
    <source>
        <dbReference type="ARBA" id="ARBA00022516"/>
    </source>
</evidence>
<keyword evidence="6 10" id="KW-1133">Transmembrane helix</keyword>
<dbReference type="Proteomes" id="UP000186922">
    <property type="component" value="Unassembled WGS sequence"/>
</dbReference>
<evidence type="ECO:0000256" key="3">
    <source>
        <dbReference type="ARBA" id="ARBA00022679"/>
    </source>
</evidence>
<dbReference type="PROSITE" id="PS01188">
    <property type="entry name" value="ELO"/>
    <property type="match status" value="1"/>
</dbReference>
<accession>A0A1D1VE85</accession>
<dbReference type="GO" id="GO:0034626">
    <property type="term" value="P:fatty acid elongation, polyunsaturated fatty acid"/>
    <property type="evidence" value="ECO:0007669"/>
    <property type="project" value="TreeGrafter"/>
</dbReference>
<evidence type="ECO:0000256" key="7">
    <source>
        <dbReference type="ARBA" id="ARBA00023098"/>
    </source>
</evidence>
<comment type="similarity">
    <text evidence="10">Belongs to the ELO family.</text>
</comment>
<evidence type="ECO:0000256" key="10">
    <source>
        <dbReference type="RuleBase" id="RU361115"/>
    </source>
</evidence>
<evidence type="ECO:0000256" key="1">
    <source>
        <dbReference type="ARBA" id="ARBA00004141"/>
    </source>
</evidence>
<keyword evidence="2 10" id="KW-0444">Lipid biosynthesis</keyword>
<dbReference type="PANTHER" id="PTHR11157:SF12">
    <property type="entry name" value="ELONGATION OF VERY LONG CHAIN FATTY ACIDS PROTEIN 4"/>
    <property type="match status" value="1"/>
</dbReference>
<keyword evidence="12" id="KW-1185">Reference proteome</keyword>
<evidence type="ECO:0000313" key="12">
    <source>
        <dbReference type="Proteomes" id="UP000186922"/>
    </source>
</evidence>
<keyword evidence="7 10" id="KW-0443">Lipid metabolism</keyword>
<dbReference type="AlphaFoldDB" id="A0A1D1VE85"/>
<comment type="catalytic activity">
    <reaction evidence="10">
        <text>a very-long-chain acyl-CoA + malonyl-CoA + H(+) = a very-long-chain 3-oxoacyl-CoA + CO2 + CoA</text>
        <dbReference type="Rhea" id="RHEA:32727"/>
        <dbReference type="ChEBI" id="CHEBI:15378"/>
        <dbReference type="ChEBI" id="CHEBI:16526"/>
        <dbReference type="ChEBI" id="CHEBI:57287"/>
        <dbReference type="ChEBI" id="CHEBI:57384"/>
        <dbReference type="ChEBI" id="CHEBI:90725"/>
        <dbReference type="ChEBI" id="CHEBI:90736"/>
        <dbReference type="EC" id="2.3.1.199"/>
    </reaction>
</comment>
<dbReference type="GO" id="GO:0030148">
    <property type="term" value="P:sphingolipid biosynthetic process"/>
    <property type="evidence" value="ECO:0007669"/>
    <property type="project" value="TreeGrafter"/>
</dbReference>
<dbReference type="GO" id="GO:0034625">
    <property type="term" value="P:fatty acid elongation, monounsaturated fatty acid"/>
    <property type="evidence" value="ECO:0007669"/>
    <property type="project" value="TreeGrafter"/>
</dbReference>
<keyword evidence="3 10" id="KW-0808">Transferase</keyword>
<comment type="subcellular location">
    <subcellularLocation>
        <location evidence="1">Membrane</location>
        <topology evidence="1">Multi-pass membrane protein</topology>
    </subcellularLocation>
</comment>
<evidence type="ECO:0000256" key="6">
    <source>
        <dbReference type="ARBA" id="ARBA00022989"/>
    </source>
</evidence>
<feature type="transmembrane region" description="Helical" evidence="10">
    <location>
        <begin position="209"/>
        <end position="231"/>
    </location>
</feature>
<protein>
    <recommendedName>
        <fullName evidence="10">Elongation of very long chain fatty acids protein</fullName>
        <ecNumber evidence="10">2.3.1.199</ecNumber>
    </recommendedName>
    <alternativeName>
        <fullName evidence="10">Very-long-chain 3-oxoacyl-CoA synthase</fullName>
    </alternativeName>
</protein>
<feature type="transmembrane region" description="Helical" evidence="10">
    <location>
        <begin position="237"/>
        <end position="259"/>
    </location>
</feature>
<keyword evidence="8 10" id="KW-0472">Membrane</keyword>
<comment type="caution">
    <text evidence="10">Lacks conserved residue(s) required for the propagation of feature annotation.</text>
</comment>
<dbReference type="GO" id="GO:0009922">
    <property type="term" value="F:fatty acid elongase activity"/>
    <property type="evidence" value="ECO:0007669"/>
    <property type="project" value="UniProtKB-EC"/>
</dbReference>
<comment type="caution">
    <text evidence="11">The sequence shown here is derived from an EMBL/GenBank/DDBJ whole genome shotgun (WGS) entry which is preliminary data.</text>
</comment>
<organism evidence="11 12">
    <name type="scientific">Ramazzottius varieornatus</name>
    <name type="common">Water bear</name>
    <name type="synonym">Tardigrade</name>
    <dbReference type="NCBI Taxonomy" id="947166"/>
    <lineage>
        <taxon>Eukaryota</taxon>
        <taxon>Metazoa</taxon>
        <taxon>Ecdysozoa</taxon>
        <taxon>Tardigrada</taxon>
        <taxon>Eutardigrada</taxon>
        <taxon>Parachela</taxon>
        <taxon>Hypsibioidea</taxon>
        <taxon>Ramazzottiidae</taxon>
        <taxon>Ramazzottius</taxon>
    </lineage>
</organism>
<evidence type="ECO:0000256" key="8">
    <source>
        <dbReference type="ARBA" id="ARBA00023136"/>
    </source>
</evidence>
<evidence type="ECO:0000256" key="5">
    <source>
        <dbReference type="ARBA" id="ARBA00022832"/>
    </source>
</evidence>
<name>A0A1D1VE85_RAMVA</name>
<dbReference type="Pfam" id="PF01151">
    <property type="entry name" value="ELO"/>
    <property type="match status" value="1"/>
</dbReference>
<keyword evidence="4 10" id="KW-0812">Transmembrane</keyword>
<dbReference type="EC" id="2.3.1.199" evidence="10"/>
<feature type="transmembrane region" description="Helical" evidence="10">
    <location>
        <begin position="151"/>
        <end position="169"/>
    </location>
</feature>